<comment type="caution">
    <text evidence="2">The sequence shown here is derived from an EMBL/GenBank/DDBJ whole genome shotgun (WGS) entry which is preliminary data.</text>
</comment>
<feature type="chain" id="PRO_5047419753" description="Lipoprotein" evidence="1">
    <location>
        <begin position="19"/>
        <end position="266"/>
    </location>
</feature>
<reference evidence="2 3" key="1">
    <citation type="submission" date="2024-09" db="EMBL/GenBank/DDBJ databases">
        <authorList>
            <person name="Sun Q."/>
            <person name="Mori K."/>
        </authorList>
    </citation>
    <scope>NUCLEOTIDE SEQUENCE [LARGE SCALE GENOMIC DNA]</scope>
    <source>
        <strain evidence="2 3">JCM 3307</strain>
    </source>
</reference>
<dbReference type="RefSeq" id="WP_223103320.1">
    <property type="nucleotide sequence ID" value="NZ_CP061913.1"/>
</dbReference>
<dbReference type="EMBL" id="JBHMCA010000042">
    <property type="protein sequence ID" value="MFB9445327.1"/>
    <property type="molecule type" value="Genomic_DNA"/>
</dbReference>
<sequence>MKHIAVVLAGALTLGTLAGCDVSVSTSSGKAKAAASSAPSAPPVPPREALANAVQALDTVAYNFGIKQGDTSGGGRVDHTAHAALVDLNGSLPRGDGTSVHIALAYTIVAPDMWVKADFGDGLNQKYDLQPGTWIRVDRTKATGTSHPVDANGNPKIGFDDLLADLADVKQTDKTHFTGTVDLTDVDGILSPTSVALKNAGDKAKALPFTATLDDRGRLATFTIDGSGADADLSTQLTFTGYGSVAPVAAPTSAVEASAKVYELLG</sequence>
<gene>
    <name evidence="2" type="ORF">ACFFTR_19810</name>
</gene>
<feature type="signal peptide" evidence="1">
    <location>
        <begin position="1"/>
        <end position="18"/>
    </location>
</feature>
<proteinExistence type="predicted"/>
<evidence type="ECO:0000256" key="1">
    <source>
        <dbReference type="SAM" id="SignalP"/>
    </source>
</evidence>
<accession>A0ABV5M902</accession>
<protein>
    <recommendedName>
        <fullName evidence="4">Lipoprotein</fullName>
    </recommendedName>
</protein>
<evidence type="ECO:0008006" key="4">
    <source>
        <dbReference type="Google" id="ProtNLM"/>
    </source>
</evidence>
<evidence type="ECO:0000313" key="2">
    <source>
        <dbReference type="EMBL" id="MFB9445327.1"/>
    </source>
</evidence>
<dbReference type="InterPro" id="IPR029046">
    <property type="entry name" value="LolA/LolB/LppX"/>
</dbReference>
<keyword evidence="3" id="KW-1185">Reference proteome</keyword>
<dbReference type="Gene3D" id="2.50.20.20">
    <property type="match status" value="1"/>
</dbReference>
<dbReference type="PROSITE" id="PS51257">
    <property type="entry name" value="PROKAR_LIPOPROTEIN"/>
    <property type="match status" value="1"/>
</dbReference>
<name>A0ABV5M902_9ACTN</name>
<dbReference type="Proteomes" id="UP001589608">
    <property type="component" value="Unassembled WGS sequence"/>
</dbReference>
<keyword evidence="1" id="KW-0732">Signal</keyword>
<dbReference type="SUPFAM" id="SSF89392">
    <property type="entry name" value="Prokaryotic lipoproteins and lipoprotein localization factors"/>
    <property type="match status" value="1"/>
</dbReference>
<evidence type="ECO:0000313" key="3">
    <source>
        <dbReference type="Proteomes" id="UP001589608"/>
    </source>
</evidence>
<organism evidence="2 3">
    <name type="scientific">Dactylosporangium vinaceum</name>
    <dbReference type="NCBI Taxonomy" id="53362"/>
    <lineage>
        <taxon>Bacteria</taxon>
        <taxon>Bacillati</taxon>
        <taxon>Actinomycetota</taxon>
        <taxon>Actinomycetes</taxon>
        <taxon>Micromonosporales</taxon>
        <taxon>Micromonosporaceae</taxon>
        <taxon>Dactylosporangium</taxon>
    </lineage>
</organism>